<evidence type="ECO:0000256" key="1">
    <source>
        <dbReference type="SAM" id="MobiDB-lite"/>
    </source>
</evidence>
<sequence>MRKRMKLLLAFAVVPILLSGCIVAPWYPYYDDDGGYYHHDRGGWHDRGYGGRGYDDRGYGRR</sequence>
<organism evidence="2 3">
    <name type="scientific">Citrifermentans bemidjiense (strain ATCC BAA-1014 / DSM 16622 / JCM 12645 / Bem)</name>
    <name type="common">Geobacter bemidjiensis</name>
    <dbReference type="NCBI Taxonomy" id="404380"/>
    <lineage>
        <taxon>Bacteria</taxon>
        <taxon>Pseudomonadati</taxon>
        <taxon>Thermodesulfobacteriota</taxon>
        <taxon>Desulfuromonadia</taxon>
        <taxon>Geobacterales</taxon>
        <taxon>Geobacteraceae</taxon>
        <taxon>Citrifermentans</taxon>
    </lineage>
</organism>
<dbReference type="STRING" id="404380.Gbem_4003"/>
<name>B5EG82_CITBB</name>
<proteinExistence type="predicted"/>
<dbReference type="RefSeq" id="WP_012532432.1">
    <property type="nucleotide sequence ID" value="NC_011146.1"/>
</dbReference>
<reference evidence="2 3" key="2">
    <citation type="journal article" date="2010" name="BMC Genomics">
        <title>The genome of Geobacter bemidjiensis, exemplar for the subsurface clade of Geobacter species that predominate in Fe(III)-reducing subsurface environments.</title>
        <authorList>
            <person name="Aklujkar M."/>
            <person name="Young N.D."/>
            <person name="Holmes D."/>
            <person name="Chavan M."/>
            <person name="Risso C."/>
            <person name="Kiss H.E."/>
            <person name="Han C.S."/>
            <person name="Land M.L."/>
            <person name="Lovley D.R."/>
        </authorList>
    </citation>
    <scope>NUCLEOTIDE SEQUENCE [LARGE SCALE GENOMIC DNA]</scope>
    <source>
        <strain evidence="3">ATCC BAA-1014 / DSM 16622 / JCM 12645 / Bem</strain>
    </source>
</reference>
<evidence type="ECO:0000313" key="3">
    <source>
        <dbReference type="Proteomes" id="UP000008825"/>
    </source>
</evidence>
<dbReference type="EMBL" id="CP001124">
    <property type="protein sequence ID" value="ACH40995.1"/>
    <property type="molecule type" value="Genomic_DNA"/>
</dbReference>
<evidence type="ECO:0000313" key="2">
    <source>
        <dbReference type="EMBL" id="ACH40995.1"/>
    </source>
</evidence>
<dbReference type="KEGG" id="gbm:Gbem_4003"/>
<protein>
    <submittedName>
        <fullName evidence="2">Lipoprotein, putative</fullName>
    </submittedName>
</protein>
<accession>B5EG82</accession>
<reference evidence="2 3" key="1">
    <citation type="submission" date="2008-07" db="EMBL/GenBank/DDBJ databases">
        <title>Complete sequence of Geobacter bemidjiensis BEM.</title>
        <authorList>
            <consortium name="US DOE Joint Genome Institute"/>
            <person name="Lucas S."/>
            <person name="Copeland A."/>
            <person name="Lapidus A."/>
            <person name="Glavina del Rio T."/>
            <person name="Dalin E."/>
            <person name="Tice H."/>
            <person name="Bruce D."/>
            <person name="Goodwin L."/>
            <person name="Pitluck S."/>
            <person name="Kiss H."/>
            <person name="Brettin T."/>
            <person name="Detter J.C."/>
            <person name="Han C."/>
            <person name="Kuske C.R."/>
            <person name="Schmutz J."/>
            <person name="Larimer F."/>
            <person name="Land M."/>
            <person name="Hauser L."/>
            <person name="Kyrpides N."/>
            <person name="Lykidis A."/>
            <person name="Lovley D."/>
            <person name="Richardson P."/>
        </authorList>
    </citation>
    <scope>NUCLEOTIDE SEQUENCE [LARGE SCALE GENOMIC DNA]</scope>
    <source>
        <strain evidence="3">ATCC BAA-1014 / DSM 16622 / JCM 12645 / Bem</strain>
    </source>
</reference>
<gene>
    <name evidence="2" type="ordered locus">Gbem_4003</name>
</gene>
<keyword evidence="2" id="KW-0449">Lipoprotein</keyword>
<dbReference type="HOGENOM" id="CLU_2897768_0_0_7"/>
<keyword evidence="3" id="KW-1185">Reference proteome</keyword>
<feature type="region of interest" description="Disordered" evidence="1">
    <location>
        <begin position="41"/>
        <end position="62"/>
    </location>
</feature>
<dbReference type="AlphaFoldDB" id="B5EG82"/>
<dbReference type="PROSITE" id="PS51257">
    <property type="entry name" value="PROKAR_LIPOPROTEIN"/>
    <property type="match status" value="1"/>
</dbReference>
<dbReference type="Proteomes" id="UP000008825">
    <property type="component" value="Chromosome"/>
</dbReference>